<sequence length="198" mass="21964">MRNQPTRAEECPAGVHSIFDPCPGDCGKLLEPTEEERAAGLRYHATITTPPPDPGPEIAANIRRLLADTTRHGRRPRGLADDQARHERRNRYAGIIRDRIKELTWPPTTPGGPPRFGANEYDLADAVLDERDDELEQLRTELARHRRAIALVTRFNQLAVDNGRPTPGAAEHARDTLDILRTGLNGPQPPSTTPDGTR</sequence>
<keyword evidence="2" id="KW-1185">Reference proteome</keyword>
<dbReference type="RefSeq" id="WP_344347224.1">
    <property type="nucleotide sequence ID" value="NZ_BAAASM010000009.1"/>
</dbReference>
<dbReference type="EMBL" id="JBHSOE010000003">
    <property type="protein sequence ID" value="MFC5654456.1"/>
    <property type="molecule type" value="Genomic_DNA"/>
</dbReference>
<comment type="caution">
    <text evidence="1">The sequence shown here is derived from an EMBL/GenBank/DDBJ whole genome shotgun (WGS) entry which is preliminary data.</text>
</comment>
<evidence type="ECO:0000313" key="2">
    <source>
        <dbReference type="Proteomes" id="UP001596065"/>
    </source>
</evidence>
<proteinExistence type="predicted"/>
<dbReference type="Proteomes" id="UP001596065">
    <property type="component" value="Unassembled WGS sequence"/>
</dbReference>
<gene>
    <name evidence="1" type="ORF">ACFP3J_02980</name>
</gene>
<evidence type="ECO:0000313" key="1">
    <source>
        <dbReference type="EMBL" id="MFC5654456.1"/>
    </source>
</evidence>
<organism evidence="1 2">
    <name type="scientific">Streptomyces nogalater</name>
    <dbReference type="NCBI Taxonomy" id="38314"/>
    <lineage>
        <taxon>Bacteria</taxon>
        <taxon>Bacillati</taxon>
        <taxon>Actinomycetota</taxon>
        <taxon>Actinomycetes</taxon>
        <taxon>Kitasatosporales</taxon>
        <taxon>Streptomycetaceae</taxon>
        <taxon>Streptomyces</taxon>
    </lineage>
</organism>
<accession>A0ABW0W8D6</accession>
<reference evidence="2" key="1">
    <citation type="journal article" date="2019" name="Int. J. Syst. Evol. Microbiol.">
        <title>The Global Catalogue of Microorganisms (GCM) 10K type strain sequencing project: providing services to taxonomists for standard genome sequencing and annotation.</title>
        <authorList>
            <consortium name="The Broad Institute Genomics Platform"/>
            <consortium name="The Broad Institute Genome Sequencing Center for Infectious Disease"/>
            <person name="Wu L."/>
            <person name="Ma J."/>
        </authorList>
    </citation>
    <scope>NUCLEOTIDE SEQUENCE [LARGE SCALE GENOMIC DNA]</scope>
    <source>
        <strain evidence="2">KCTC 5701</strain>
    </source>
</reference>
<name>A0ABW0W8D6_STRNO</name>
<protein>
    <submittedName>
        <fullName evidence="1">Uncharacterized protein</fullName>
    </submittedName>
</protein>